<evidence type="ECO:0000313" key="1">
    <source>
        <dbReference type="EMBL" id="PAB60344.1"/>
    </source>
</evidence>
<reference evidence="1 2" key="1">
    <citation type="submission" date="2017-06" db="EMBL/GenBank/DDBJ databases">
        <title>Draft genome sequence of anaerobic fermentative bacterium Anaeromicrobium sediminis DY2726D isolated from West Pacific Ocean sediments.</title>
        <authorList>
            <person name="Zeng X."/>
        </authorList>
    </citation>
    <scope>NUCLEOTIDE SEQUENCE [LARGE SCALE GENOMIC DNA]</scope>
    <source>
        <strain evidence="1 2">DY2726D</strain>
    </source>
</reference>
<sequence length="226" mass="27000">MKNLFEKESRKIILNKDDVYTGFYTPLGNICLCAEVNKKRIDLLNVHEVFKVEGGLLFKWINKSYNIELLLVEEEIKIPQGMRVNECWSGRWRIEALEDIDSLNFNCRWEENYIWTNGGPDGGEWFDAKTWLNDEYMVTVLTEDAYKLELRANENQWMPKRLEGCFIEEFENHKFDYHIEYDKEMCKVIIPNLKYDEVCQINYSMAWTKYISNDDASTWYAADIFQ</sequence>
<organism evidence="1 2">
    <name type="scientific">Anaeromicrobium sediminis</name>
    <dbReference type="NCBI Taxonomy" id="1478221"/>
    <lineage>
        <taxon>Bacteria</taxon>
        <taxon>Bacillati</taxon>
        <taxon>Bacillota</taxon>
        <taxon>Clostridia</taxon>
        <taxon>Peptostreptococcales</taxon>
        <taxon>Thermotaleaceae</taxon>
        <taxon>Anaeromicrobium</taxon>
    </lineage>
</organism>
<dbReference type="AlphaFoldDB" id="A0A267ML61"/>
<gene>
    <name evidence="1" type="ORF">CCE28_05465</name>
</gene>
<proteinExistence type="predicted"/>
<dbReference type="RefSeq" id="WP_095131773.1">
    <property type="nucleotide sequence ID" value="NZ_NIBG01000003.1"/>
</dbReference>
<keyword evidence="2" id="KW-1185">Reference proteome</keyword>
<comment type="caution">
    <text evidence="1">The sequence shown here is derived from an EMBL/GenBank/DDBJ whole genome shotgun (WGS) entry which is preliminary data.</text>
</comment>
<evidence type="ECO:0000313" key="2">
    <source>
        <dbReference type="Proteomes" id="UP000216024"/>
    </source>
</evidence>
<protein>
    <submittedName>
        <fullName evidence="1">Uncharacterized protein</fullName>
    </submittedName>
</protein>
<dbReference type="OrthoDB" id="2632514at2"/>
<name>A0A267ML61_9FIRM</name>
<dbReference type="EMBL" id="NIBG01000003">
    <property type="protein sequence ID" value="PAB60344.1"/>
    <property type="molecule type" value="Genomic_DNA"/>
</dbReference>
<accession>A0A267ML61</accession>
<dbReference type="Proteomes" id="UP000216024">
    <property type="component" value="Unassembled WGS sequence"/>
</dbReference>